<accession>A0A9W6BK77</accession>
<feature type="domain" description="Wax synthase" evidence="10">
    <location>
        <begin position="188"/>
        <end position="226"/>
    </location>
</feature>
<evidence type="ECO:0000259" key="10">
    <source>
        <dbReference type="Pfam" id="PF13813"/>
    </source>
</evidence>
<evidence type="ECO:0000256" key="2">
    <source>
        <dbReference type="ARBA" id="ARBA00005179"/>
    </source>
</evidence>
<dbReference type="PANTHER" id="PTHR31595:SF57">
    <property type="entry name" value="OS04G0481900 PROTEIN"/>
    <property type="match status" value="1"/>
</dbReference>
<dbReference type="AlphaFoldDB" id="A0A9W6BK77"/>
<comment type="pathway">
    <text evidence="2">Secondary metabolite biosynthesis.</text>
</comment>
<feature type="compositionally biased region" description="Low complexity" evidence="8">
    <location>
        <begin position="279"/>
        <end position="293"/>
    </location>
</feature>
<evidence type="ECO:0000256" key="5">
    <source>
        <dbReference type="ARBA" id="ARBA00022692"/>
    </source>
</evidence>
<keyword evidence="12" id="KW-1185">Reference proteome</keyword>
<evidence type="ECO:0000313" key="11">
    <source>
        <dbReference type="EMBL" id="GLC53275.1"/>
    </source>
</evidence>
<protein>
    <recommendedName>
        <fullName evidence="10">Wax synthase domain-containing protein</fullName>
    </recommendedName>
</protein>
<dbReference type="Proteomes" id="UP001165080">
    <property type="component" value="Unassembled WGS sequence"/>
</dbReference>
<organism evidence="11 12">
    <name type="scientific">Pleodorina starrii</name>
    <dbReference type="NCBI Taxonomy" id="330485"/>
    <lineage>
        <taxon>Eukaryota</taxon>
        <taxon>Viridiplantae</taxon>
        <taxon>Chlorophyta</taxon>
        <taxon>core chlorophytes</taxon>
        <taxon>Chlorophyceae</taxon>
        <taxon>CS clade</taxon>
        <taxon>Chlamydomonadales</taxon>
        <taxon>Volvocaceae</taxon>
        <taxon>Pleodorina</taxon>
    </lineage>
</organism>
<reference evidence="11 12" key="1">
    <citation type="journal article" date="2023" name="Commun. Biol.">
        <title>Reorganization of the ancestral sex-determining regions during the evolution of trioecy in Pleodorina starrii.</title>
        <authorList>
            <person name="Takahashi K."/>
            <person name="Suzuki S."/>
            <person name="Kawai-Toyooka H."/>
            <person name="Yamamoto K."/>
            <person name="Hamaji T."/>
            <person name="Ootsuki R."/>
            <person name="Yamaguchi H."/>
            <person name="Kawachi M."/>
            <person name="Higashiyama T."/>
            <person name="Nozaki H."/>
        </authorList>
    </citation>
    <scope>NUCLEOTIDE SEQUENCE [LARGE SCALE GENOMIC DNA]</scope>
    <source>
        <strain evidence="11 12">NIES-4479</strain>
    </source>
</reference>
<proteinExistence type="inferred from homology"/>
<dbReference type="GO" id="GO:0016020">
    <property type="term" value="C:membrane"/>
    <property type="evidence" value="ECO:0007669"/>
    <property type="project" value="UniProtKB-SubCell"/>
</dbReference>
<evidence type="ECO:0000256" key="6">
    <source>
        <dbReference type="ARBA" id="ARBA00022989"/>
    </source>
</evidence>
<feature type="transmembrane region" description="Helical" evidence="9">
    <location>
        <begin position="309"/>
        <end position="334"/>
    </location>
</feature>
<name>A0A9W6BK77_9CHLO</name>
<comment type="subcellular location">
    <subcellularLocation>
        <location evidence="1">Membrane</location>
        <topology evidence="1">Multi-pass membrane protein</topology>
    </subcellularLocation>
</comment>
<dbReference type="GO" id="GO:0006629">
    <property type="term" value="P:lipid metabolic process"/>
    <property type="evidence" value="ECO:0007669"/>
    <property type="project" value="InterPro"/>
</dbReference>
<evidence type="ECO:0000256" key="9">
    <source>
        <dbReference type="SAM" id="Phobius"/>
    </source>
</evidence>
<dbReference type="GO" id="GO:0008374">
    <property type="term" value="F:O-acyltransferase activity"/>
    <property type="evidence" value="ECO:0007669"/>
    <property type="project" value="InterPro"/>
</dbReference>
<feature type="compositionally biased region" description="Low complexity" evidence="8">
    <location>
        <begin position="260"/>
        <end position="272"/>
    </location>
</feature>
<dbReference type="InterPro" id="IPR044851">
    <property type="entry name" value="Wax_synthase"/>
</dbReference>
<feature type="region of interest" description="Disordered" evidence="8">
    <location>
        <begin position="253"/>
        <end position="272"/>
    </location>
</feature>
<gene>
    <name evidence="11" type="primary">PLESTB001186</name>
    <name evidence="11" type="ORF">PLESTB_000727200</name>
</gene>
<feature type="region of interest" description="Disordered" evidence="8">
    <location>
        <begin position="279"/>
        <end position="301"/>
    </location>
</feature>
<evidence type="ECO:0000256" key="8">
    <source>
        <dbReference type="SAM" id="MobiDB-lite"/>
    </source>
</evidence>
<feature type="transmembrane region" description="Helical" evidence="9">
    <location>
        <begin position="12"/>
        <end position="30"/>
    </location>
</feature>
<dbReference type="InterPro" id="IPR032805">
    <property type="entry name" value="Wax_synthase_dom"/>
</dbReference>
<dbReference type="Pfam" id="PF13813">
    <property type="entry name" value="MBOAT_2"/>
    <property type="match status" value="1"/>
</dbReference>
<keyword evidence="5 9" id="KW-0812">Transmembrane</keyword>
<keyword evidence="4" id="KW-0808">Transferase</keyword>
<evidence type="ECO:0000313" key="12">
    <source>
        <dbReference type="Proteomes" id="UP001165080"/>
    </source>
</evidence>
<evidence type="ECO:0000256" key="4">
    <source>
        <dbReference type="ARBA" id="ARBA00022679"/>
    </source>
</evidence>
<comment type="caution">
    <text evidence="11">The sequence shown here is derived from an EMBL/GenBank/DDBJ whole genome shotgun (WGS) entry which is preliminary data.</text>
</comment>
<keyword evidence="6 9" id="KW-1133">Transmembrane helix</keyword>
<feature type="transmembrane region" description="Helical" evidence="9">
    <location>
        <begin position="125"/>
        <end position="146"/>
    </location>
</feature>
<sequence length="435" mass="46064">MDIYQQSLLHRLIQLHALILAAVAYCVVVVRPRRPGLPRLLASVPAFVVFSTSPFFVKDSAILSSGIGLNIMWVANFKLLAYSGGRGALSHPGVRNGLQWAAFLVLPFFPAKSNRAAAKTSTSSVVLGLLLKLGVWLGLTALLVGVEGLSPLARHLCYAVHFWMFVSLLLDGPLPLAGHLLGHHIPLQPAMDAPFAATSLREFWGRRYNQIVSATLQETVYKPILEGRWVSSKAAATATATASVVVAEAATERDADRVSPAPAGPAEADGGNVAVRAGPPAAEARAPAAPTVAEGKEEKGGAARRRTPVAAAVVGLATSFLVSGVMHEICLWFSCGGRLEGSYRMMGFFLLQPLLIAAQEAAVAVAARVVPERIRVSAAATLLQTALTLVLVLGSAEWFWGSMETCDAEKRGLAEVDGAMRWLVEQARASGLLAL</sequence>
<dbReference type="EMBL" id="BRXU01000007">
    <property type="protein sequence ID" value="GLC53275.1"/>
    <property type="molecule type" value="Genomic_DNA"/>
</dbReference>
<feature type="transmembrane region" description="Helical" evidence="9">
    <location>
        <begin position="346"/>
        <end position="367"/>
    </location>
</feature>
<evidence type="ECO:0000256" key="1">
    <source>
        <dbReference type="ARBA" id="ARBA00004141"/>
    </source>
</evidence>
<comment type="similarity">
    <text evidence="3">Belongs to the wax synthase family.</text>
</comment>
<dbReference type="PANTHER" id="PTHR31595">
    <property type="entry name" value="LONG-CHAIN-ALCOHOL O-FATTY-ACYLTRANSFERASE 3-RELATED"/>
    <property type="match status" value="1"/>
</dbReference>
<evidence type="ECO:0000256" key="7">
    <source>
        <dbReference type="ARBA" id="ARBA00023136"/>
    </source>
</evidence>
<keyword evidence="7 9" id="KW-0472">Membrane</keyword>
<feature type="transmembrane region" description="Helical" evidence="9">
    <location>
        <begin position="379"/>
        <end position="400"/>
    </location>
</feature>
<evidence type="ECO:0000256" key="3">
    <source>
        <dbReference type="ARBA" id="ARBA00007282"/>
    </source>
</evidence>